<organism evidence="2 3">
    <name type="scientific">Terfezia boudieri ATCC MYA-4762</name>
    <dbReference type="NCBI Taxonomy" id="1051890"/>
    <lineage>
        <taxon>Eukaryota</taxon>
        <taxon>Fungi</taxon>
        <taxon>Dikarya</taxon>
        <taxon>Ascomycota</taxon>
        <taxon>Pezizomycotina</taxon>
        <taxon>Pezizomycetes</taxon>
        <taxon>Pezizales</taxon>
        <taxon>Pezizaceae</taxon>
        <taxon>Terfezia</taxon>
    </lineage>
</organism>
<feature type="compositionally biased region" description="Low complexity" evidence="1">
    <location>
        <begin position="595"/>
        <end position="616"/>
    </location>
</feature>
<feature type="region of interest" description="Disordered" evidence="1">
    <location>
        <begin position="344"/>
        <end position="424"/>
    </location>
</feature>
<feature type="region of interest" description="Disordered" evidence="1">
    <location>
        <begin position="595"/>
        <end position="643"/>
    </location>
</feature>
<feature type="compositionally biased region" description="Basic residues" evidence="1">
    <location>
        <begin position="634"/>
        <end position="643"/>
    </location>
</feature>
<keyword evidence="3" id="KW-1185">Reference proteome</keyword>
<accession>A0A3N4LIM2</accession>
<name>A0A3N4LIM2_9PEZI</name>
<dbReference type="InParanoid" id="A0A3N4LIM2"/>
<gene>
    <name evidence="2" type="ORF">L211DRAFT_850491</name>
</gene>
<evidence type="ECO:0000256" key="1">
    <source>
        <dbReference type="SAM" id="MobiDB-lite"/>
    </source>
</evidence>
<dbReference type="Proteomes" id="UP000267821">
    <property type="component" value="Unassembled WGS sequence"/>
</dbReference>
<dbReference type="AlphaFoldDB" id="A0A3N4LIM2"/>
<reference evidence="2 3" key="1">
    <citation type="journal article" date="2018" name="Nat. Ecol. Evol.">
        <title>Pezizomycetes genomes reveal the molecular basis of ectomycorrhizal truffle lifestyle.</title>
        <authorList>
            <person name="Murat C."/>
            <person name="Payen T."/>
            <person name="Noel B."/>
            <person name="Kuo A."/>
            <person name="Morin E."/>
            <person name="Chen J."/>
            <person name="Kohler A."/>
            <person name="Krizsan K."/>
            <person name="Balestrini R."/>
            <person name="Da Silva C."/>
            <person name="Montanini B."/>
            <person name="Hainaut M."/>
            <person name="Levati E."/>
            <person name="Barry K.W."/>
            <person name="Belfiori B."/>
            <person name="Cichocki N."/>
            <person name="Clum A."/>
            <person name="Dockter R.B."/>
            <person name="Fauchery L."/>
            <person name="Guy J."/>
            <person name="Iotti M."/>
            <person name="Le Tacon F."/>
            <person name="Lindquist E.A."/>
            <person name="Lipzen A."/>
            <person name="Malagnac F."/>
            <person name="Mello A."/>
            <person name="Molinier V."/>
            <person name="Miyauchi S."/>
            <person name="Poulain J."/>
            <person name="Riccioni C."/>
            <person name="Rubini A."/>
            <person name="Sitrit Y."/>
            <person name="Splivallo R."/>
            <person name="Traeger S."/>
            <person name="Wang M."/>
            <person name="Zifcakova L."/>
            <person name="Wipf D."/>
            <person name="Zambonelli A."/>
            <person name="Paolocci F."/>
            <person name="Nowrousian M."/>
            <person name="Ottonello S."/>
            <person name="Baldrian P."/>
            <person name="Spatafora J.W."/>
            <person name="Henrissat B."/>
            <person name="Nagy L.G."/>
            <person name="Aury J.M."/>
            <person name="Wincker P."/>
            <person name="Grigoriev I.V."/>
            <person name="Bonfante P."/>
            <person name="Martin F.M."/>
        </authorList>
    </citation>
    <scope>NUCLEOTIDE SEQUENCE [LARGE SCALE GENOMIC DNA]</scope>
    <source>
        <strain evidence="2 3">ATCC MYA-4762</strain>
    </source>
</reference>
<evidence type="ECO:0008006" key="4">
    <source>
        <dbReference type="Google" id="ProtNLM"/>
    </source>
</evidence>
<feature type="region of interest" description="Disordered" evidence="1">
    <location>
        <begin position="436"/>
        <end position="506"/>
    </location>
</feature>
<proteinExistence type="predicted"/>
<feature type="compositionally biased region" description="Basic and acidic residues" evidence="1">
    <location>
        <begin position="458"/>
        <end position="477"/>
    </location>
</feature>
<feature type="compositionally biased region" description="Basic and acidic residues" evidence="1">
    <location>
        <begin position="1"/>
        <end position="10"/>
    </location>
</feature>
<feature type="region of interest" description="Disordered" evidence="1">
    <location>
        <begin position="539"/>
        <end position="578"/>
    </location>
</feature>
<feature type="compositionally biased region" description="Pro residues" evidence="1">
    <location>
        <begin position="617"/>
        <end position="628"/>
    </location>
</feature>
<feature type="region of interest" description="Disordered" evidence="1">
    <location>
        <begin position="1"/>
        <end position="29"/>
    </location>
</feature>
<evidence type="ECO:0000313" key="3">
    <source>
        <dbReference type="Proteomes" id="UP000267821"/>
    </source>
</evidence>
<dbReference type="EMBL" id="ML121550">
    <property type="protein sequence ID" value="RPB22757.1"/>
    <property type="molecule type" value="Genomic_DNA"/>
</dbReference>
<protein>
    <recommendedName>
        <fullName evidence="4">Velvet domain-containing protein</fullName>
    </recommendedName>
</protein>
<evidence type="ECO:0000313" key="2">
    <source>
        <dbReference type="EMBL" id="RPB22757.1"/>
    </source>
</evidence>
<dbReference type="OrthoDB" id="5428347at2759"/>
<feature type="compositionally biased region" description="Polar residues" evidence="1">
    <location>
        <begin position="347"/>
        <end position="372"/>
    </location>
</feature>
<sequence>MANGEGRDVTDEGPTSPKAKRVRPSPRMKIPMAGGLPQNDQAHLMTVPEFAHQTASPGVTHLVPQAYATHIQQPPTAPMNYAPPLQVTPPAPLPPRKLLPPRHDTANSLTDYLSYITTKPTTSFIPPLINTSFTLPWSFRIPRESVTVPTTPGGKSIPIRDLIFRLPLRNEPDLSNGQDEDDKRETKEMEALVNMARKSMDVQNCLTEVAVSLVKVVQGVDGFVYAMSAASRVPVLPGDHVDGANHGLLGGNWDITFVCTCSEEAKTLPEQAKLVSGGENAEAQAGKQFACQGRIVIGFLEQEETVILKYRHCALHRPSGEIIHRHTPAERTIVGGVVSRKAPNLPVQPQQQHPNGTAAYSPSNFYPQQQSHDYVPVNGQWYYPQHTPATPGHFSSQPEQTPPPRVAHHQYQGIAHPDPLPDDSMAQIYSAAMAQYSAPSRRKGRSGSISDTSAHAHSHGDASTEQRLLEQLSRELAGHPQQHTQQGLGAKAGSEQMHHGVQGQEQQQAYDYPAGYTYSSTAAYAHSAVTPLAAGADLGNGDGDVGEDGADGEGNTNMSGQGEQGHGGHGQVPVSSVDPNAGVKELVQQLVQQAQAGAGENGAAVAVAVTAPAPAHTAPPPPPPPPGSQSPETRRRRGRASKN</sequence>